<sequence>QLKMPLRPASSEDVPELYAMLLELAAFEKMDSGVKITQEQFADDFNQGRFSALIVVDEESDKAAAMVLYHVHYNTWHGQIMSMDELLVRPEYRRKKYGKLLLAAVAKEAKKLKVANIEWTVLNWNEPAIRFYKSVKGVSDLSGSEGWLRYRMDGEGIADLAGSE</sequence>
<feature type="non-terminal residue" evidence="5">
    <location>
        <position position="1"/>
    </location>
</feature>
<dbReference type="Pfam" id="PF00583">
    <property type="entry name" value="Acetyltransf_1"/>
    <property type="match status" value="1"/>
</dbReference>
<dbReference type="Gene3D" id="3.40.630.30">
    <property type="match status" value="1"/>
</dbReference>
<evidence type="ECO:0000313" key="5">
    <source>
        <dbReference type="EMBL" id="GMT34102.1"/>
    </source>
</evidence>
<accession>A0AAV5WQ23</accession>
<dbReference type="EMBL" id="BTSY01000006">
    <property type="protein sequence ID" value="GMT34102.1"/>
    <property type="molecule type" value="Genomic_DNA"/>
</dbReference>
<reference evidence="5" key="1">
    <citation type="submission" date="2023-10" db="EMBL/GenBank/DDBJ databases">
        <title>Genome assembly of Pristionchus species.</title>
        <authorList>
            <person name="Yoshida K."/>
            <person name="Sommer R.J."/>
        </authorList>
    </citation>
    <scope>NUCLEOTIDE SEQUENCE</scope>
    <source>
        <strain evidence="5">RS5133</strain>
    </source>
</reference>
<dbReference type="SUPFAM" id="SSF55729">
    <property type="entry name" value="Acyl-CoA N-acyltransferases (Nat)"/>
    <property type="match status" value="1"/>
</dbReference>
<dbReference type="AlphaFoldDB" id="A0AAV5WQ23"/>
<proteinExistence type="inferred from homology"/>
<keyword evidence="2" id="KW-0808">Transferase</keyword>
<dbReference type="CDD" id="cd04301">
    <property type="entry name" value="NAT_SF"/>
    <property type="match status" value="1"/>
</dbReference>
<keyword evidence="6" id="KW-1185">Reference proteome</keyword>
<dbReference type="FunFam" id="3.40.630.30:FF:000064">
    <property type="entry name" value="GNAT family acetyltransferase"/>
    <property type="match status" value="1"/>
</dbReference>
<dbReference type="PANTHER" id="PTHR10545:SF29">
    <property type="entry name" value="GH14572P-RELATED"/>
    <property type="match status" value="1"/>
</dbReference>
<dbReference type="Proteomes" id="UP001432322">
    <property type="component" value="Unassembled WGS sequence"/>
</dbReference>
<keyword evidence="3" id="KW-0012">Acyltransferase</keyword>
<evidence type="ECO:0000256" key="3">
    <source>
        <dbReference type="ARBA" id="ARBA00023315"/>
    </source>
</evidence>
<name>A0AAV5WQ23_9BILA</name>
<dbReference type="PROSITE" id="PS51186">
    <property type="entry name" value="GNAT"/>
    <property type="match status" value="1"/>
</dbReference>
<gene>
    <name evidence="5" type="ORF">PFISCL1PPCAC_25399</name>
</gene>
<dbReference type="InterPro" id="IPR000182">
    <property type="entry name" value="GNAT_dom"/>
</dbReference>
<protein>
    <recommendedName>
        <fullName evidence="4">N-acetyltransferase domain-containing protein</fullName>
    </recommendedName>
</protein>
<evidence type="ECO:0000313" key="6">
    <source>
        <dbReference type="Proteomes" id="UP001432322"/>
    </source>
</evidence>
<dbReference type="InterPro" id="IPR051016">
    <property type="entry name" value="Diverse_Substrate_AcTransf"/>
</dbReference>
<dbReference type="GO" id="GO:0008080">
    <property type="term" value="F:N-acetyltransferase activity"/>
    <property type="evidence" value="ECO:0007669"/>
    <property type="project" value="TreeGrafter"/>
</dbReference>
<feature type="domain" description="N-acetyltransferase" evidence="4">
    <location>
        <begin position="4"/>
        <end position="155"/>
    </location>
</feature>
<dbReference type="InterPro" id="IPR016181">
    <property type="entry name" value="Acyl_CoA_acyltransferase"/>
</dbReference>
<comment type="similarity">
    <text evidence="1">Belongs to the acetyltransferase family.</text>
</comment>
<dbReference type="PANTHER" id="PTHR10545">
    <property type="entry name" value="DIAMINE N-ACETYLTRANSFERASE"/>
    <property type="match status" value="1"/>
</dbReference>
<evidence type="ECO:0000256" key="2">
    <source>
        <dbReference type="ARBA" id="ARBA00022679"/>
    </source>
</evidence>
<comment type="caution">
    <text evidence="5">The sequence shown here is derived from an EMBL/GenBank/DDBJ whole genome shotgun (WGS) entry which is preliminary data.</text>
</comment>
<organism evidence="5 6">
    <name type="scientific">Pristionchus fissidentatus</name>
    <dbReference type="NCBI Taxonomy" id="1538716"/>
    <lineage>
        <taxon>Eukaryota</taxon>
        <taxon>Metazoa</taxon>
        <taxon>Ecdysozoa</taxon>
        <taxon>Nematoda</taxon>
        <taxon>Chromadorea</taxon>
        <taxon>Rhabditida</taxon>
        <taxon>Rhabditina</taxon>
        <taxon>Diplogasteromorpha</taxon>
        <taxon>Diplogasteroidea</taxon>
        <taxon>Neodiplogasteridae</taxon>
        <taxon>Pristionchus</taxon>
    </lineage>
</organism>
<evidence type="ECO:0000256" key="1">
    <source>
        <dbReference type="ARBA" id="ARBA00008694"/>
    </source>
</evidence>
<evidence type="ECO:0000259" key="4">
    <source>
        <dbReference type="PROSITE" id="PS51186"/>
    </source>
</evidence>